<evidence type="ECO:0000313" key="2">
    <source>
        <dbReference type="EMBL" id="SPD06618.1"/>
    </source>
</evidence>
<gene>
    <name evidence="2" type="ORF">FSB_LOCUS34500</name>
</gene>
<feature type="compositionally biased region" description="Polar residues" evidence="1">
    <location>
        <begin position="1"/>
        <end position="13"/>
    </location>
</feature>
<dbReference type="EMBL" id="OIVN01002811">
    <property type="protein sequence ID" value="SPD06618.1"/>
    <property type="molecule type" value="Genomic_DNA"/>
</dbReference>
<organism evidence="2">
    <name type="scientific">Fagus sylvatica</name>
    <name type="common">Beechnut</name>
    <dbReference type="NCBI Taxonomy" id="28930"/>
    <lineage>
        <taxon>Eukaryota</taxon>
        <taxon>Viridiplantae</taxon>
        <taxon>Streptophyta</taxon>
        <taxon>Embryophyta</taxon>
        <taxon>Tracheophyta</taxon>
        <taxon>Spermatophyta</taxon>
        <taxon>Magnoliopsida</taxon>
        <taxon>eudicotyledons</taxon>
        <taxon>Gunneridae</taxon>
        <taxon>Pentapetalae</taxon>
        <taxon>rosids</taxon>
        <taxon>fabids</taxon>
        <taxon>Fagales</taxon>
        <taxon>Fagaceae</taxon>
        <taxon>Fagus</taxon>
    </lineage>
</organism>
<dbReference type="Pfam" id="PF03140">
    <property type="entry name" value="DUF247"/>
    <property type="match status" value="1"/>
</dbReference>
<evidence type="ECO:0000256" key="1">
    <source>
        <dbReference type="SAM" id="MobiDB-lite"/>
    </source>
</evidence>
<dbReference type="PANTHER" id="PTHR31170">
    <property type="entry name" value="BNAC04G53230D PROTEIN"/>
    <property type="match status" value="1"/>
</dbReference>
<proteinExistence type="predicted"/>
<reference evidence="2" key="1">
    <citation type="submission" date="2018-02" db="EMBL/GenBank/DDBJ databases">
        <authorList>
            <person name="Cohen D.B."/>
            <person name="Kent A.D."/>
        </authorList>
    </citation>
    <scope>NUCLEOTIDE SEQUENCE</scope>
</reference>
<dbReference type="AlphaFoldDB" id="A0A2N9H462"/>
<protein>
    <submittedName>
        <fullName evidence="2">Uncharacterized protein</fullName>
    </submittedName>
</protein>
<sequence>MDSLAGDTNSSHGETIVDIEPRPRPAKWRPECCIYKVPKRLRNVRKEAYTPKLISIGPVHRKNDELKDMESLKERYFKEFFDRNWKDKKDFEKIVEDNVDKIRHCYAEEIFKEDEIKKDEKDFKHMILQDSIFVIELFWRTFYHRGEDDKDYILSKPSLEDGIKQDLILLENQLPFFIFDELYQYHAMSKDIQNSFLMLACNYFFGGDKKISIEKEVKYFTDLQKEKEVKHFTDLLRYFYCPRNLNTGPTIEHLRSATKLDEAGLKFLKWEEDTESERRRLLDIQIKKRCSMH</sequence>
<dbReference type="InterPro" id="IPR004158">
    <property type="entry name" value="DUF247_pln"/>
</dbReference>
<feature type="region of interest" description="Disordered" evidence="1">
    <location>
        <begin position="1"/>
        <end position="21"/>
    </location>
</feature>
<dbReference type="PANTHER" id="PTHR31170:SF9">
    <property type="entry name" value="PROTEIN, PUTATIVE (DUF247)-RELATED"/>
    <property type="match status" value="1"/>
</dbReference>
<name>A0A2N9H462_FAGSY</name>
<accession>A0A2N9H462</accession>